<reference evidence="1 2" key="1">
    <citation type="journal article" date="2021" name="Hortic Res">
        <title>High-quality reference genome and annotation aids understanding of berry development for evergreen blueberry (Vaccinium darrowii).</title>
        <authorList>
            <person name="Yu J."/>
            <person name="Hulse-Kemp A.M."/>
            <person name="Babiker E."/>
            <person name="Staton M."/>
        </authorList>
    </citation>
    <scope>NUCLEOTIDE SEQUENCE [LARGE SCALE GENOMIC DNA]</scope>
    <source>
        <strain evidence="2">cv. NJ 8807/NJ 8810</strain>
        <tissue evidence="1">Young leaf</tissue>
    </source>
</reference>
<comment type="caution">
    <text evidence="1">The sequence shown here is derived from an EMBL/GenBank/DDBJ whole genome shotgun (WGS) entry which is preliminary data.</text>
</comment>
<organism evidence="1 2">
    <name type="scientific">Vaccinium darrowii</name>
    <dbReference type="NCBI Taxonomy" id="229202"/>
    <lineage>
        <taxon>Eukaryota</taxon>
        <taxon>Viridiplantae</taxon>
        <taxon>Streptophyta</taxon>
        <taxon>Embryophyta</taxon>
        <taxon>Tracheophyta</taxon>
        <taxon>Spermatophyta</taxon>
        <taxon>Magnoliopsida</taxon>
        <taxon>eudicotyledons</taxon>
        <taxon>Gunneridae</taxon>
        <taxon>Pentapetalae</taxon>
        <taxon>asterids</taxon>
        <taxon>Ericales</taxon>
        <taxon>Ericaceae</taxon>
        <taxon>Vaccinioideae</taxon>
        <taxon>Vaccinieae</taxon>
        <taxon>Vaccinium</taxon>
    </lineage>
</organism>
<dbReference type="Proteomes" id="UP000828048">
    <property type="component" value="Chromosome 2"/>
</dbReference>
<evidence type="ECO:0000313" key="2">
    <source>
        <dbReference type="Proteomes" id="UP000828048"/>
    </source>
</evidence>
<protein>
    <submittedName>
        <fullName evidence="1">Uncharacterized protein</fullName>
    </submittedName>
</protein>
<evidence type="ECO:0000313" key="1">
    <source>
        <dbReference type="EMBL" id="KAH7835761.1"/>
    </source>
</evidence>
<name>A0ACB7X4Z6_9ERIC</name>
<sequence>MEMKHFAHQHPLTLLNEEEERYCFGCRNQYYSVLLVRVTSAKLATPSVSINRVLNYPPRYIGSPTPITLSPSAAG</sequence>
<proteinExistence type="predicted"/>
<keyword evidence="2" id="KW-1185">Reference proteome</keyword>
<dbReference type="EMBL" id="CM037152">
    <property type="protein sequence ID" value="KAH7835761.1"/>
    <property type="molecule type" value="Genomic_DNA"/>
</dbReference>
<gene>
    <name evidence="1" type="ORF">Vadar_029602</name>
</gene>
<accession>A0ACB7X4Z6</accession>